<name>A0A383BJC2_9ZZZZ</name>
<accession>A0A383BJC2</accession>
<gene>
    <name evidence="1" type="ORF">METZ01_LOCUS472757</name>
</gene>
<protein>
    <submittedName>
        <fullName evidence="1">Uncharacterized protein</fullName>
    </submittedName>
</protein>
<feature type="non-terminal residue" evidence="1">
    <location>
        <position position="1"/>
    </location>
</feature>
<sequence length="65" mass="7322">HLDVMAQCNTVFPGYRPPPPSFLQPPPLPPEWQPVVPSHFELEPQEAIDVAPQVVRDDDPTSEEH</sequence>
<dbReference type="EMBL" id="UINC01200840">
    <property type="protein sequence ID" value="SVE19903.1"/>
    <property type="molecule type" value="Genomic_DNA"/>
</dbReference>
<proteinExistence type="predicted"/>
<organism evidence="1">
    <name type="scientific">marine metagenome</name>
    <dbReference type="NCBI Taxonomy" id="408172"/>
    <lineage>
        <taxon>unclassified sequences</taxon>
        <taxon>metagenomes</taxon>
        <taxon>ecological metagenomes</taxon>
    </lineage>
</organism>
<reference evidence="1" key="1">
    <citation type="submission" date="2018-05" db="EMBL/GenBank/DDBJ databases">
        <authorList>
            <person name="Lanie J.A."/>
            <person name="Ng W.-L."/>
            <person name="Kazmierczak K.M."/>
            <person name="Andrzejewski T.M."/>
            <person name="Davidsen T.M."/>
            <person name="Wayne K.J."/>
            <person name="Tettelin H."/>
            <person name="Glass J.I."/>
            <person name="Rusch D."/>
            <person name="Podicherti R."/>
            <person name="Tsui H.-C.T."/>
            <person name="Winkler M.E."/>
        </authorList>
    </citation>
    <scope>NUCLEOTIDE SEQUENCE</scope>
</reference>
<evidence type="ECO:0000313" key="1">
    <source>
        <dbReference type="EMBL" id="SVE19903.1"/>
    </source>
</evidence>
<dbReference type="AlphaFoldDB" id="A0A383BJC2"/>